<dbReference type="SUPFAM" id="SSF53474">
    <property type="entry name" value="alpha/beta-Hydrolases"/>
    <property type="match status" value="1"/>
</dbReference>
<dbReference type="AlphaFoldDB" id="A0A815S2J0"/>
<evidence type="ECO:0000313" key="6">
    <source>
        <dbReference type="Proteomes" id="UP000663852"/>
    </source>
</evidence>
<evidence type="ECO:0000256" key="2">
    <source>
        <dbReference type="ARBA" id="ARBA00022801"/>
    </source>
</evidence>
<dbReference type="OrthoDB" id="3200163at2759"/>
<evidence type="ECO:0000259" key="4">
    <source>
        <dbReference type="Pfam" id="PF00135"/>
    </source>
</evidence>
<dbReference type="Gene3D" id="3.40.50.1820">
    <property type="entry name" value="alpha/beta hydrolase"/>
    <property type="match status" value="1"/>
</dbReference>
<protein>
    <recommendedName>
        <fullName evidence="3">Carboxylic ester hydrolase</fullName>
        <ecNumber evidence="3">3.1.1.-</ecNumber>
    </recommendedName>
</protein>
<evidence type="ECO:0000256" key="3">
    <source>
        <dbReference type="RuleBase" id="RU361235"/>
    </source>
</evidence>
<dbReference type="EC" id="3.1.1.-" evidence="3"/>
<keyword evidence="2 3" id="KW-0378">Hydrolase</keyword>
<dbReference type="Proteomes" id="UP000663852">
    <property type="component" value="Unassembled WGS sequence"/>
</dbReference>
<comment type="similarity">
    <text evidence="1 3">Belongs to the type-B carboxylesterase/lipase family.</text>
</comment>
<proteinExistence type="inferred from homology"/>
<dbReference type="InterPro" id="IPR002018">
    <property type="entry name" value="CarbesteraseB"/>
</dbReference>
<name>A0A815S2J0_ADIRI</name>
<dbReference type="GO" id="GO:0016787">
    <property type="term" value="F:hydrolase activity"/>
    <property type="evidence" value="ECO:0007669"/>
    <property type="project" value="UniProtKB-KW"/>
</dbReference>
<dbReference type="InterPro" id="IPR029058">
    <property type="entry name" value="AB_hydrolase_fold"/>
</dbReference>
<dbReference type="InterPro" id="IPR019826">
    <property type="entry name" value="Carboxylesterase_B_AS"/>
</dbReference>
<dbReference type="PROSITE" id="PS00941">
    <property type="entry name" value="CARBOXYLESTERASE_B_2"/>
    <property type="match status" value="1"/>
</dbReference>
<feature type="domain" description="Carboxylesterase type B" evidence="4">
    <location>
        <begin position="26"/>
        <end position="534"/>
    </location>
</feature>
<dbReference type="PROSITE" id="PS00122">
    <property type="entry name" value="CARBOXYLESTERASE_B_1"/>
    <property type="match status" value="1"/>
</dbReference>
<sequence>MMRYTLLLSAIVYIITIDISWAQLTINLPSFGSVQGEINPTVSNVRQFIGIPFAQPPIGPLRFKSPVPLNNSLSNGTIYNATAAAHLGGFPLFDCMQFSFTNPDLIYGQEDCLYLDIYLPFNITNGSLLPVVIYIYGGGLQTSDPHSPSQLVSLYQNIIYVAIRYRINVFGFMASTALSASRLGPIQSSGVQGFEDQQMAIKWVYDNIQFFGGNSSCITLQGHSAGAESVCLHLVAPASQGLFQRAITESAGCDVTELSLEDAETMGNQISSYFCHSSSNVISCLQSIDAITLLQYSKSQGYVSFFGNGFHPPIDGLVFPDTIINLLQQKRFPANISLLAGTTSAEMALFISAGFEPGWQLFNVSQSVLSGWVESLSNGQSAYLNTTYNPYVNPYVPSTLINYYGLTDATSTGVIQCAVRRTAAYLDNNGNGSVYLYSFNYIPVSSPFASLSQSVHGQELPFVFNMANSSAFTQTIFPVSSFNPDEQILASAMSLLWIRFAINGNPNTPIFIEDCNPIITQMKRIGGWPNYATNSMSNSSRYLVFANTALGNSSATIMLATNGYHSPTCAAWDAVVSNINITKRCAAGYSGVNCTITSDSRINTASILIFSSIALTMFFYNV</sequence>
<comment type="caution">
    <text evidence="5">The sequence shown here is derived from an EMBL/GenBank/DDBJ whole genome shotgun (WGS) entry which is preliminary data.</text>
</comment>
<evidence type="ECO:0000313" key="5">
    <source>
        <dbReference type="EMBL" id="CAF1484574.1"/>
    </source>
</evidence>
<organism evidence="5 6">
    <name type="scientific">Adineta ricciae</name>
    <name type="common">Rotifer</name>
    <dbReference type="NCBI Taxonomy" id="249248"/>
    <lineage>
        <taxon>Eukaryota</taxon>
        <taxon>Metazoa</taxon>
        <taxon>Spiralia</taxon>
        <taxon>Gnathifera</taxon>
        <taxon>Rotifera</taxon>
        <taxon>Eurotatoria</taxon>
        <taxon>Bdelloidea</taxon>
        <taxon>Adinetida</taxon>
        <taxon>Adinetidae</taxon>
        <taxon>Adineta</taxon>
    </lineage>
</organism>
<dbReference type="InterPro" id="IPR019819">
    <property type="entry name" value="Carboxylesterase_B_CS"/>
</dbReference>
<accession>A0A815S2J0</accession>
<dbReference type="Pfam" id="PF00135">
    <property type="entry name" value="COesterase"/>
    <property type="match status" value="1"/>
</dbReference>
<reference evidence="5" key="1">
    <citation type="submission" date="2021-02" db="EMBL/GenBank/DDBJ databases">
        <authorList>
            <person name="Nowell W R."/>
        </authorList>
    </citation>
    <scope>NUCLEOTIDE SEQUENCE</scope>
</reference>
<gene>
    <name evidence="5" type="ORF">EDS130_LOCUS41646</name>
</gene>
<dbReference type="InterPro" id="IPR050309">
    <property type="entry name" value="Type-B_Carboxylest/Lipase"/>
</dbReference>
<dbReference type="EMBL" id="CAJNOJ010000560">
    <property type="protein sequence ID" value="CAF1484574.1"/>
    <property type="molecule type" value="Genomic_DNA"/>
</dbReference>
<evidence type="ECO:0000256" key="1">
    <source>
        <dbReference type="ARBA" id="ARBA00005964"/>
    </source>
</evidence>
<dbReference type="PANTHER" id="PTHR11559">
    <property type="entry name" value="CARBOXYLESTERASE"/>
    <property type="match status" value="1"/>
</dbReference>